<reference evidence="3" key="1">
    <citation type="submission" date="2019-05" db="EMBL/GenBank/DDBJ databases">
        <title>Complete genome sequencing of Absiella argi strain JCM 30884.</title>
        <authorList>
            <person name="Sakamoto M."/>
            <person name="Murakami T."/>
            <person name="Mori H."/>
        </authorList>
    </citation>
    <scope>NUCLEOTIDE SEQUENCE [LARGE SCALE GENOMIC DNA]</scope>
    <source>
        <strain evidence="3">JCM 30884</strain>
    </source>
</reference>
<organism evidence="2 3">
    <name type="scientific">Amedibacterium intestinale</name>
    <dbReference type="NCBI Taxonomy" id="2583452"/>
    <lineage>
        <taxon>Bacteria</taxon>
        <taxon>Bacillati</taxon>
        <taxon>Bacillota</taxon>
        <taxon>Erysipelotrichia</taxon>
        <taxon>Erysipelotrichales</taxon>
        <taxon>Erysipelotrichaceae</taxon>
        <taxon>Amedibacterium</taxon>
    </lineage>
</organism>
<accession>A0A6N4TL57</accession>
<dbReference type="KEGG" id="aarg:Aargi30884_22140"/>
<gene>
    <name evidence="1" type="ORF">Aargi30884_06580</name>
    <name evidence="2" type="ORF">Aargi30884_22140</name>
</gene>
<dbReference type="EMBL" id="AP019695">
    <property type="protein sequence ID" value="BBK23311.1"/>
    <property type="molecule type" value="Genomic_DNA"/>
</dbReference>
<dbReference type="AlphaFoldDB" id="A0A6N4TL57"/>
<protein>
    <recommendedName>
        <fullName evidence="4">tRNA wybutosine-synthesizing protein 3-like protein</fullName>
    </recommendedName>
</protein>
<name>A0A6N4TL57_9FIRM</name>
<proteinExistence type="predicted"/>
<reference evidence="2" key="2">
    <citation type="journal article" date="2020" name="Int. J. Syst. Evol. Microbiol.">
        <title>Amedibacterium intestinale gen. nov., sp. nov., isolated from human faeces, and reclassification of Eubacterium dolichum Moore et al. 1976 (Approved Lists 1980) as Amedibacillus dolichus gen. nov., comb. nov.</title>
        <authorList>
            <person name="Ikeyama N."/>
            <person name="Toyoda A."/>
            <person name="Morohoshi S."/>
            <person name="Kunihiro T."/>
            <person name="Murakami T."/>
            <person name="Mori H."/>
            <person name="Iino T."/>
            <person name="Ohkuma M."/>
            <person name="Sakamoto M."/>
        </authorList>
    </citation>
    <scope>NUCLEOTIDE SEQUENCE</scope>
    <source>
        <strain evidence="2">JCM 30884</strain>
    </source>
</reference>
<evidence type="ECO:0000313" key="2">
    <source>
        <dbReference type="EMBL" id="BBK23311.1"/>
    </source>
</evidence>
<evidence type="ECO:0000313" key="1">
    <source>
        <dbReference type="EMBL" id="BBK21755.1"/>
    </source>
</evidence>
<sequence length="112" mass="13086">MLSDNDTPVQPQLERSERRTQWVRLHKNYAEVELLWAMTKAVELLRKDFYRKGVCVIADIVKTRQEKTNNKRGIGNRGKTKIVVKEHFSEKGKTMEELLTDVMLEKAKQTIA</sequence>
<evidence type="ECO:0000313" key="3">
    <source>
        <dbReference type="Proteomes" id="UP000464754"/>
    </source>
</evidence>
<dbReference type="EMBL" id="AP019695">
    <property type="protein sequence ID" value="BBK21755.1"/>
    <property type="molecule type" value="Genomic_DNA"/>
</dbReference>
<keyword evidence="3" id="KW-1185">Reference proteome</keyword>
<dbReference type="Proteomes" id="UP000464754">
    <property type="component" value="Chromosome"/>
</dbReference>
<dbReference type="KEGG" id="aarg:Aargi30884_06580"/>
<evidence type="ECO:0008006" key="4">
    <source>
        <dbReference type="Google" id="ProtNLM"/>
    </source>
</evidence>